<evidence type="ECO:0000313" key="1">
    <source>
        <dbReference type="EMBL" id="JAH18679.1"/>
    </source>
</evidence>
<protein>
    <submittedName>
        <fullName evidence="1">Uncharacterized protein</fullName>
    </submittedName>
</protein>
<reference evidence="1" key="2">
    <citation type="journal article" date="2015" name="Fish Shellfish Immunol.">
        <title>Early steps in the European eel (Anguilla anguilla)-Vibrio vulnificus interaction in the gills: Role of the RtxA13 toxin.</title>
        <authorList>
            <person name="Callol A."/>
            <person name="Pajuelo D."/>
            <person name="Ebbesson L."/>
            <person name="Teles M."/>
            <person name="MacKenzie S."/>
            <person name="Amaro C."/>
        </authorList>
    </citation>
    <scope>NUCLEOTIDE SEQUENCE</scope>
</reference>
<dbReference type="EMBL" id="GBXM01089898">
    <property type="protein sequence ID" value="JAH18679.1"/>
    <property type="molecule type" value="Transcribed_RNA"/>
</dbReference>
<reference evidence="1" key="1">
    <citation type="submission" date="2014-11" db="EMBL/GenBank/DDBJ databases">
        <authorList>
            <person name="Amaro Gonzalez C."/>
        </authorList>
    </citation>
    <scope>NUCLEOTIDE SEQUENCE</scope>
</reference>
<sequence>MLCTLSCRFTCLEELAICVNKLVYPISGH</sequence>
<proteinExistence type="predicted"/>
<name>A0A0E9QPA7_ANGAN</name>
<organism evidence="1">
    <name type="scientific">Anguilla anguilla</name>
    <name type="common">European freshwater eel</name>
    <name type="synonym">Muraena anguilla</name>
    <dbReference type="NCBI Taxonomy" id="7936"/>
    <lineage>
        <taxon>Eukaryota</taxon>
        <taxon>Metazoa</taxon>
        <taxon>Chordata</taxon>
        <taxon>Craniata</taxon>
        <taxon>Vertebrata</taxon>
        <taxon>Euteleostomi</taxon>
        <taxon>Actinopterygii</taxon>
        <taxon>Neopterygii</taxon>
        <taxon>Teleostei</taxon>
        <taxon>Anguilliformes</taxon>
        <taxon>Anguillidae</taxon>
        <taxon>Anguilla</taxon>
    </lineage>
</organism>
<dbReference type="AlphaFoldDB" id="A0A0E9QPA7"/>
<accession>A0A0E9QPA7</accession>